<feature type="binding site" evidence="13">
    <location>
        <position position="195"/>
    </location>
    <ligand>
        <name>1-deoxy-D-xylulose 5-phosphate</name>
        <dbReference type="ChEBI" id="CHEBI:57792"/>
    </ligand>
</feature>
<dbReference type="GO" id="GO:0016853">
    <property type="term" value="F:isomerase activity"/>
    <property type="evidence" value="ECO:0007669"/>
    <property type="project" value="UniProtKB-KW"/>
</dbReference>
<dbReference type="PIRSF" id="PIRSF006205">
    <property type="entry name" value="Dxp_reductismrs"/>
    <property type="match status" value="1"/>
</dbReference>
<dbReference type="SUPFAM" id="SSF51735">
    <property type="entry name" value="NAD(P)-binding Rossmann-fold domains"/>
    <property type="match status" value="1"/>
</dbReference>
<feature type="binding site" evidence="13">
    <location>
        <position position="21"/>
    </location>
    <ligand>
        <name>NADPH</name>
        <dbReference type="ChEBI" id="CHEBI:57783"/>
    </ligand>
</feature>
<dbReference type="InterPro" id="IPR013512">
    <property type="entry name" value="DXP_reductoisomerase_N"/>
</dbReference>
<dbReference type="OrthoDB" id="9806546at2"/>
<dbReference type="PANTHER" id="PTHR30525">
    <property type="entry name" value="1-DEOXY-D-XYLULOSE 5-PHOSPHATE REDUCTOISOMERASE"/>
    <property type="match status" value="1"/>
</dbReference>
<comment type="similarity">
    <text evidence="3 13">Belongs to the DXR family.</text>
</comment>
<organism evidence="17 18">
    <name type="scientific">Aliidiomarina haloalkalitolerans</name>
    <dbReference type="NCBI Taxonomy" id="859059"/>
    <lineage>
        <taxon>Bacteria</taxon>
        <taxon>Pseudomonadati</taxon>
        <taxon>Pseudomonadota</taxon>
        <taxon>Gammaproteobacteria</taxon>
        <taxon>Alteromonadales</taxon>
        <taxon>Idiomarinaceae</taxon>
        <taxon>Aliidiomarina</taxon>
    </lineage>
</organism>
<dbReference type="GO" id="GO:0030145">
    <property type="term" value="F:manganese ion binding"/>
    <property type="evidence" value="ECO:0007669"/>
    <property type="project" value="TreeGrafter"/>
</dbReference>
<feature type="binding site" evidence="13">
    <location>
        <position position="159"/>
    </location>
    <ligand>
        <name>Mn(2+)</name>
        <dbReference type="ChEBI" id="CHEBI:29035"/>
    </ligand>
</feature>
<evidence type="ECO:0000256" key="10">
    <source>
        <dbReference type="ARBA" id="ARBA00048543"/>
    </source>
</evidence>
<evidence type="ECO:0000256" key="13">
    <source>
        <dbReference type="HAMAP-Rule" id="MF_00183"/>
    </source>
</evidence>
<keyword evidence="7 13" id="KW-0560">Oxidoreductase</keyword>
<evidence type="ECO:0000259" key="15">
    <source>
        <dbReference type="Pfam" id="PF08436"/>
    </source>
</evidence>
<dbReference type="SUPFAM" id="SSF69055">
    <property type="entry name" value="1-deoxy-D-xylulose-5-phosphate reductoisomerase, C-terminal domain"/>
    <property type="match status" value="1"/>
</dbReference>
<feature type="binding site" evidence="13">
    <location>
        <position position="231"/>
    </location>
    <ligand>
        <name>1-deoxy-D-xylulose 5-phosphate</name>
        <dbReference type="ChEBI" id="CHEBI:57792"/>
    </ligand>
</feature>
<dbReference type="Pfam" id="PF02670">
    <property type="entry name" value="DXP_reductoisom"/>
    <property type="match status" value="1"/>
</dbReference>
<dbReference type="HAMAP" id="MF_00183">
    <property type="entry name" value="DXP_reductoisom"/>
    <property type="match status" value="1"/>
</dbReference>
<sequence>MVVNSQQTSPTQVTLLGATGSIGQSTLAVIAAHPEQYALFAVTAHSNVTALATICVQFQPQFAVMVDPTAAQQLTQQLRTQGCRTEVLSGTEALSAVSSAAETDIVMAAIVGAAGLLPTLAAVQAGKRVLLANKEALVMSGQLFIDAVRESGAVLLPVDSEHNAIFQALPQAAQVASHSMQYADFGIEKILLTGSGGPFRELPLNELAAQSPAAACRHPNWEMGQKISVDSATMLNKGLEYIEARWLFNCAPGQLDVIVHPQSVVHSMVQYTDGSVIAQLGQPDMRTPIAYALAYPERINSGVPALDFTTMGALTFSAPDPQRYPCLQLAIDACWSGQAATTTLNAANEMAVAAFLHGQITFGDIAVVCAAVLEQAELSELTTIEAILACDEAARRSAALWIQRRGH</sequence>
<reference evidence="17 18" key="1">
    <citation type="journal article" date="2011" name="Front. Microbiol.">
        <title>Genomic signatures of strain selection and enhancement in Bacillus atrophaeus var. globigii, a historical biowarfare simulant.</title>
        <authorList>
            <person name="Gibbons H.S."/>
            <person name="Broomall S.M."/>
            <person name="McNew L.A."/>
            <person name="Daligault H."/>
            <person name="Chapman C."/>
            <person name="Bruce D."/>
            <person name="Karavis M."/>
            <person name="Krepps M."/>
            <person name="McGregor P.A."/>
            <person name="Hong C."/>
            <person name="Park K.H."/>
            <person name="Akmal A."/>
            <person name="Feldman A."/>
            <person name="Lin J.S."/>
            <person name="Chang W.E."/>
            <person name="Higgs B.W."/>
            <person name="Demirev P."/>
            <person name="Lindquist J."/>
            <person name="Liem A."/>
            <person name="Fochler E."/>
            <person name="Read T.D."/>
            <person name="Tapia R."/>
            <person name="Johnson S."/>
            <person name="Bishop-Lilly K.A."/>
            <person name="Detter C."/>
            <person name="Han C."/>
            <person name="Sozhamannan S."/>
            <person name="Rosenzweig C.N."/>
            <person name="Skowronski E.W."/>
        </authorList>
    </citation>
    <scope>NUCLEOTIDE SEQUENCE [LARGE SCALE GENOMIC DNA]</scope>
    <source>
        <strain evidence="17 18">AK5</strain>
    </source>
</reference>
<feature type="binding site" evidence="13">
    <location>
        <position position="161"/>
    </location>
    <ligand>
        <name>Mn(2+)</name>
        <dbReference type="ChEBI" id="CHEBI:29035"/>
    </ligand>
</feature>
<dbReference type="Gene3D" id="1.10.1740.10">
    <property type="match status" value="1"/>
</dbReference>
<keyword evidence="8 13" id="KW-0464">Manganese</keyword>
<feature type="binding site" evidence="13">
    <location>
        <position position="160"/>
    </location>
    <ligand>
        <name>1-deoxy-D-xylulose 5-phosphate</name>
        <dbReference type="ChEBI" id="CHEBI:57792"/>
    </ligand>
</feature>
<evidence type="ECO:0000256" key="6">
    <source>
        <dbReference type="ARBA" id="ARBA00022857"/>
    </source>
</evidence>
<dbReference type="NCBIfam" id="NF009114">
    <property type="entry name" value="PRK12464.1"/>
    <property type="match status" value="1"/>
</dbReference>
<dbReference type="InterPro" id="IPR013644">
    <property type="entry name" value="DXP_reductoisomerase_C"/>
</dbReference>
<feature type="binding site" evidence="13">
    <location>
        <position position="236"/>
    </location>
    <ligand>
        <name>1-deoxy-D-xylulose 5-phosphate</name>
        <dbReference type="ChEBI" id="CHEBI:57792"/>
    </ligand>
</feature>
<keyword evidence="17" id="KW-0413">Isomerase</keyword>
<comment type="pathway">
    <text evidence="2 13">Isoprenoid biosynthesis; isopentenyl diphosphate biosynthesis via DXP pathway; isopentenyl diphosphate from 1-deoxy-D-xylulose 5-phosphate: step 1/6.</text>
</comment>
<keyword evidence="6 13" id="KW-0521">NADP</keyword>
<evidence type="ECO:0000256" key="1">
    <source>
        <dbReference type="ARBA" id="ARBA00001941"/>
    </source>
</evidence>
<feature type="binding site" evidence="13">
    <location>
        <position position="240"/>
    </location>
    <ligand>
        <name>1-deoxy-D-xylulose 5-phosphate</name>
        <dbReference type="ChEBI" id="CHEBI:57792"/>
    </ligand>
</feature>
<name>A0A432VZI9_9GAMM</name>
<dbReference type="InterPro" id="IPR026877">
    <property type="entry name" value="DXPR_C"/>
</dbReference>
<feature type="binding site" evidence="13">
    <location>
        <position position="218"/>
    </location>
    <ligand>
        <name>1-deoxy-D-xylulose 5-phosphate</name>
        <dbReference type="ChEBI" id="CHEBI:57792"/>
    </ligand>
</feature>
<keyword evidence="18" id="KW-1185">Reference proteome</keyword>
<dbReference type="SUPFAM" id="SSF55347">
    <property type="entry name" value="Glyceraldehyde-3-phosphate dehydrogenase-like, C-terminal domain"/>
    <property type="match status" value="1"/>
</dbReference>
<evidence type="ECO:0000256" key="11">
    <source>
        <dbReference type="ARBA" id="ARBA00054845"/>
    </source>
</evidence>
<comment type="cofactor">
    <cofactor evidence="1">
        <name>Co(2+)</name>
        <dbReference type="ChEBI" id="CHEBI:48828"/>
    </cofactor>
</comment>
<dbReference type="InterPro" id="IPR003821">
    <property type="entry name" value="DXP_reductoisomerase"/>
</dbReference>
<evidence type="ECO:0000313" key="18">
    <source>
        <dbReference type="Proteomes" id="UP000288212"/>
    </source>
</evidence>
<evidence type="ECO:0000256" key="7">
    <source>
        <dbReference type="ARBA" id="ARBA00023002"/>
    </source>
</evidence>
<evidence type="ECO:0000256" key="8">
    <source>
        <dbReference type="ARBA" id="ARBA00023211"/>
    </source>
</evidence>
<feature type="binding site" evidence="13">
    <location>
        <position position="224"/>
    </location>
    <ligand>
        <name>NADPH</name>
        <dbReference type="ChEBI" id="CHEBI:57783"/>
    </ligand>
</feature>
<dbReference type="GO" id="GO:0030604">
    <property type="term" value="F:1-deoxy-D-xylulose-5-phosphate reductoisomerase activity"/>
    <property type="evidence" value="ECO:0007669"/>
    <property type="project" value="UniProtKB-UniRule"/>
</dbReference>
<dbReference type="FunFam" id="3.40.50.720:FF:000045">
    <property type="entry name" value="1-deoxy-D-xylulose 5-phosphate reductoisomerase"/>
    <property type="match status" value="1"/>
</dbReference>
<dbReference type="EMBL" id="PIPI01000001">
    <property type="protein sequence ID" value="RUO22076.1"/>
    <property type="molecule type" value="Genomic_DNA"/>
</dbReference>
<dbReference type="Gene3D" id="3.40.50.720">
    <property type="entry name" value="NAD(P)-binding Rossmann-like Domain"/>
    <property type="match status" value="1"/>
</dbReference>
<feature type="binding site" evidence="13">
    <location>
        <position position="133"/>
    </location>
    <ligand>
        <name>NADPH</name>
        <dbReference type="ChEBI" id="CHEBI:57783"/>
    </ligand>
</feature>
<dbReference type="GO" id="GO:0070402">
    <property type="term" value="F:NADPH binding"/>
    <property type="evidence" value="ECO:0007669"/>
    <property type="project" value="InterPro"/>
</dbReference>
<evidence type="ECO:0000256" key="4">
    <source>
        <dbReference type="ARBA" id="ARBA00012366"/>
    </source>
</evidence>
<comment type="catalytic activity">
    <reaction evidence="10">
        <text>2-C-methyl-D-erythritol 4-phosphate + NADP(+) = 1-deoxy-D-xylulose 5-phosphate + NADPH + H(+)</text>
        <dbReference type="Rhea" id="RHEA:13717"/>
        <dbReference type="ChEBI" id="CHEBI:15378"/>
        <dbReference type="ChEBI" id="CHEBI:57783"/>
        <dbReference type="ChEBI" id="CHEBI:57792"/>
        <dbReference type="ChEBI" id="CHEBI:58262"/>
        <dbReference type="ChEBI" id="CHEBI:58349"/>
        <dbReference type="EC" id="1.1.1.267"/>
    </reaction>
    <physiologicalReaction direction="right-to-left" evidence="10">
        <dbReference type="Rhea" id="RHEA:13719"/>
    </physiologicalReaction>
</comment>
<evidence type="ECO:0000259" key="16">
    <source>
        <dbReference type="Pfam" id="PF13288"/>
    </source>
</evidence>
<keyword evidence="5 13" id="KW-0479">Metal-binding</keyword>
<evidence type="ECO:0000256" key="9">
    <source>
        <dbReference type="ARBA" id="ARBA00023229"/>
    </source>
</evidence>
<dbReference type="PANTHER" id="PTHR30525:SF0">
    <property type="entry name" value="1-DEOXY-D-XYLULOSE 5-PHOSPHATE REDUCTOISOMERASE, CHLOROPLASTIC"/>
    <property type="match status" value="1"/>
</dbReference>
<dbReference type="UniPathway" id="UPA00056">
    <property type="reaction ID" value="UER00092"/>
</dbReference>
<feature type="domain" description="1-deoxy-D-xylulose 5-phosphate reductoisomerase N-terminal" evidence="14">
    <location>
        <begin position="13"/>
        <end position="141"/>
    </location>
</feature>
<dbReference type="EC" id="1.1.1.267" evidence="4 13"/>
<proteinExistence type="inferred from homology"/>
<feature type="binding site" evidence="13">
    <location>
        <position position="19"/>
    </location>
    <ligand>
        <name>NADPH</name>
        <dbReference type="ChEBI" id="CHEBI:57783"/>
    </ligand>
</feature>
<protein>
    <recommendedName>
        <fullName evidence="12 13">1-deoxy-D-xylulose 5-phosphate reductoisomerase</fullName>
        <shortName evidence="13">DXP reductoisomerase</shortName>
        <ecNumber evidence="4 13">1.1.1.267</ecNumber>
    </recommendedName>
    <alternativeName>
        <fullName evidence="13">1-deoxyxylulose-5-phosphate reductoisomerase</fullName>
    </alternativeName>
    <alternativeName>
        <fullName evidence="13">2-C-methyl-D-erythritol 4-phosphate synthase</fullName>
    </alternativeName>
</protein>
<dbReference type="InterPro" id="IPR036291">
    <property type="entry name" value="NAD(P)-bd_dom_sf"/>
</dbReference>
<dbReference type="AlphaFoldDB" id="A0A432VZI9"/>
<evidence type="ECO:0000256" key="3">
    <source>
        <dbReference type="ARBA" id="ARBA00006825"/>
    </source>
</evidence>
<dbReference type="InterPro" id="IPR036169">
    <property type="entry name" value="DXPR_C_sf"/>
</dbReference>
<dbReference type="FunFam" id="1.10.1740.10:FF:000004">
    <property type="entry name" value="1-deoxy-D-xylulose 5-phosphate reductoisomerase"/>
    <property type="match status" value="1"/>
</dbReference>
<feature type="binding site" evidence="13">
    <location>
        <position position="240"/>
    </location>
    <ligand>
        <name>Mn(2+)</name>
        <dbReference type="ChEBI" id="CHEBI:29035"/>
    </ligand>
</feature>
<feature type="binding site" evidence="13">
    <location>
        <position position="161"/>
    </location>
    <ligand>
        <name>1-deoxy-D-xylulose 5-phosphate</name>
        <dbReference type="ChEBI" id="CHEBI:57792"/>
    </ligand>
</feature>
<comment type="function">
    <text evidence="11 13">Catalyzes the NADPH-dependent rearrangement and reduction of 1-deoxy-D-xylulose-5-phosphate (DXP) to 2-C-methyl-D-erythritol 4-phosphate (MEP).</text>
</comment>
<dbReference type="GO" id="GO:0051484">
    <property type="term" value="P:isopentenyl diphosphate biosynthetic process, methylerythritol 4-phosphate pathway involved in terpenoid biosynthetic process"/>
    <property type="evidence" value="ECO:0007669"/>
    <property type="project" value="UniProtKB-ARBA"/>
</dbReference>
<feature type="binding site" evidence="13">
    <location>
        <position position="47"/>
    </location>
    <ligand>
        <name>NADPH</name>
        <dbReference type="ChEBI" id="CHEBI:57783"/>
    </ligand>
</feature>
<comment type="cofactor">
    <cofactor evidence="13">
        <name>Mg(2+)</name>
        <dbReference type="ChEBI" id="CHEBI:18420"/>
    </cofactor>
    <cofactor evidence="13">
        <name>Mn(2+)</name>
        <dbReference type="ChEBI" id="CHEBI:29035"/>
    </cofactor>
</comment>
<feature type="binding site" evidence="13">
    <location>
        <position position="22"/>
    </location>
    <ligand>
        <name>NADPH</name>
        <dbReference type="ChEBI" id="CHEBI:57783"/>
    </ligand>
</feature>
<feature type="binding site" evidence="13">
    <location>
        <position position="134"/>
    </location>
    <ligand>
        <name>1-deoxy-D-xylulose 5-phosphate</name>
        <dbReference type="ChEBI" id="CHEBI:57792"/>
    </ligand>
</feature>
<keyword evidence="13" id="KW-0460">Magnesium</keyword>
<keyword evidence="9 13" id="KW-0414">Isoprene biosynthesis</keyword>
<dbReference type="Proteomes" id="UP000288212">
    <property type="component" value="Unassembled WGS sequence"/>
</dbReference>
<evidence type="ECO:0000256" key="5">
    <source>
        <dbReference type="ARBA" id="ARBA00022723"/>
    </source>
</evidence>
<dbReference type="Pfam" id="PF13288">
    <property type="entry name" value="DXPR_C"/>
    <property type="match status" value="1"/>
</dbReference>
<comment type="caution">
    <text evidence="13">Lacks conserved residue(s) required for the propagation of feature annotation.</text>
</comment>
<feature type="domain" description="1-deoxy-D-xylulose 5-phosphate reductoisomerase C-terminal" evidence="15">
    <location>
        <begin position="155"/>
        <end position="248"/>
    </location>
</feature>
<dbReference type="RefSeq" id="WP_126791489.1">
    <property type="nucleotide sequence ID" value="NZ_PIPI01000001.1"/>
</dbReference>
<gene>
    <name evidence="13" type="primary">dxr</name>
    <name evidence="17" type="ORF">CWE06_01310</name>
</gene>
<dbReference type="Pfam" id="PF08436">
    <property type="entry name" value="DXP_redisom_C"/>
    <property type="match status" value="1"/>
</dbReference>
<comment type="caution">
    <text evidence="17">The sequence shown here is derived from an EMBL/GenBank/DDBJ whole genome shotgun (WGS) entry which is preliminary data.</text>
</comment>
<dbReference type="NCBIfam" id="TIGR00243">
    <property type="entry name" value="Dxr"/>
    <property type="match status" value="1"/>
</dbReference>
<feature type="binding site" evidence="13">
    <location>
        <position position="20"/>
    </location>
    <ligand>
        <name>NADPH</name>
        <dbReference type="ChEBI" id="CHEBI:57783"/>
    </ligand>
</feature>
<feature type="binding site" evidence="13">
    <location>
        <position position="135"/>
    </location>
    <ligand>
        <name>NADPH</name>
        <dbReference type="ChEBI" id="CHEBI:57783"/>
    </ligand>
</feature>
<accession>A0A432VZI9</accession>
<dbReference type="NCBIfam" id="NF003938">
    <property type="entry name" value="PRK05447.1-1"/>
    <property type="match status" value="1"/>
</dbReference>
<evidence type="ECO:0000313" key="17">
    <source>
        <dbReference type="EMBL" id="RUO22076.1"/>
    </source>
</evidence>
<evidence type="ECO:0000256" key="12">
    <source>
        <dbReference type="ARBA" id="ARBA00071224"/>
    </source>
</evidence>
<evidence type="ECO:0000259" key="14">
    <source>
        <dbReference type="Pfam" id="PF02670"/>
    </source>
</evidence>
<feature type="domain" description="DXP reductoisomerase C-terminal" evidence="16">
    <location>
        <begin position="280"/>
        <end position="396"/>
    </location>
</feature>
<evidence type="ECO:0000256" key="2">
    <source>
        <dbReference type="ARBA" id="ARBA00005094"/>
    </source>
</evidence>
<feature type="binding site" evidence="13">
    <location>
        <position position="237"/>
    </location>
    <ligand>
        <name>1-deoxy-D-xylulose 5-phosphate</name>
        <dbReference type="ChEBI" id="CHEBI:57792"/>
    </ligand>
</feature>